<dbReference type="InterPro" id="IPR050895">
    <property type="entry name" value="XK-related_scramblase"/>
</dbReference>
<evidence type="ECO:0000256" key="2">
    <source>
        <dbReference type="ARBA" id="ARBA00008789"/>
    </source>
</evidence>
<feature type="transmembrane region" description="Helical" evidence="7">
    <location>
        <begin position="282"/>
        <end position="300"/>
    </location>
</feature>
<name>E4YQ36_OIKDI</name>
<evidence type="ECO:0000256" key="4">
    <source>
        <dbReference type="ARBA" id="ARBA00022692"/>
    </source>
</evidence>
<gene>
    <name evidence="9" type="ORF">GSOID_T00031052001</name>
</gene>
<feature type="transmembrane region" description="Helical" evidence="7">
    <location>
        <begin position="220"/>
        <end position="241"/>
    </location>
</feature>
<dbReference type="GO" id="GO:0005886">
    <property type="term" value="C:plasma membrane"/>
    <property type="evidence" value="ECO:0007669"/>
    <property type="project" value="UniProtKB-SubCell"/>
</dbReference>
<dbReference type="PANTHER" id="PTHR16024:SF6">
    <property type="entry name" value="XK-RELATED PROTEIN"/>
    <property type="match status" value="1"/>
</dbReference>
<feature type="transmembrane region" description="Helical" evidence="7">
    <location>
        <begin position="253"/>
        <end position="270"/>
    </location>
</feature>
<keyword evidence="3" id="KW-1003">Cell membrane</keyword>
<comment type="subcellular location">
    <subcellularLocation>
        <location evidence="1">Cell membrane</location>
        <topology evidence="1">Multi-pass membrane protein</topology>
    </subcellularLocation>
    <subcellularLocation>
        <location evidence="7">Membrane</location>
        <topology evidence="7">Multi-pass membrane protein</topology>
    </subcellularLocation>
</comment>
<evidence type="ECO:0000256" key="7">
    <source>
        <dbReference type="RuleBase" id="RU910716"/>
    </source>
</evidence>
<reference evidence="9" key="1">
    <citation type="journal article" date="2010" name="Science">
        <title>Plasticity of animal genome architecture unmasked by rapid evolution of a pelagic tunicate.</title>
        <authorList>
            <person name="Denoeud F."/>
            <person name="Henriet S."/>
            <person name="Mungpakdee S."/>
            <person name="Aury J.M."/>
            <person name="Da Silva C."/>
            <person name="Brinkmann H."/>
            <person name="Mikhaleva J."/>
            <person name="Olsen L.C."/>
            <person name="Jubin C."/>
            <person name="Canestro C."/>
            <person name="Bouquet J.M."/>
            <person name="Danks G."/>
            <person name="Poulain J."/>
            <person name="Campsteijn C."/>
            <person name="Adamski M."/>
            <person name="Cross I."/>
            <person name="Yadetie F."/>
            <person name="Muffato M."/>
            <person name="Louis A."/>
            <person name="Butcher S."/>
            <person name="Tsagkogeorga G."/>
            <person name="Konrad A."/>
            <person name="Singh S."/>
            <person name="Jensen M.F."/>
            <person name="Cong E.H."/>
            <person name="Eikeseth-Otteraa H."/>
            <person name="Noel B."/>
            <person name="Anthouard V."/>
            <person name="Porcel B.M."/>
            <person name="Kachouri-Lafond R."/>
            <person name="Nishino A."/>
            <person name="Ugolini M."/>
            <person name="Chourrout P."/>
            <person name="Nishida H."/>
            <person name="Aasland R."/>
            <person name="Huzurbazar S."/>
            <person name="Westhof E."/>
            <person name="Delsuc F."/>
            <person name="Lehrach H."/>
            <person name="Reinhardt R."/>
            <person name="Weissenbach J."/>
            <person name="Roy S.W."/>
            <person name="Artiguenave F."/>
            <person name="Postlethwait J.H."/>
            <person name="Manak J.R."/>
            <person name="Thompson E.M."/>
            <person name="Jaillon O."/>
            <person name="Du Pasquier L."/>
            <person name="Boudinot P."/>
            <person name="Liberles D.A."/>
            <person name="Volff J.N."/>
            <person name="Philippe H."/>
            <person name="Lenhard B."/>
            <person name="Roest Crollius H."/>
            <person name="Wincker P."/>
            <person name="Chourrout D."/>
        </authorList>
    </citation>
    <scope>NUCLEOTIDE SEQUENCE [LARGE SCALE GENOMIC DNA]</scope>
</reference>
<keyword evidence="4 7" id="KW-0812">Transmembrane</keyword>
<evidence type="ECO:0000256" key="3">
    <source>
        <dbReference type="ARBA" id="ARBA00022475"/>
    </source>
</evidence>
<evidence type="ECO:0000256" key="1">
    <source>
        <dbReference type="ARBA" id="ARBA00004651"/>
    </source>
</evidence>
<comment type="similarity">
    <text evidence="2 7">Belongs to the XK family.</text>
</comment>
<proteinExistence type="inferred from homology"/>
<feature type="region of interest" description="Disordered" evidence="8">
    <location>
        <begin position="420"/>
        <end position="457"/>
    </location>
</feature>
<evidence type="ECO:0000256" key="8">
    <source>
        <dbReference type="SAM" id="MobiDB-lite"/>
    </source>
</evidence>
<dbReference type="Proteomes" id="UP000011014">
    <property type="component" value="Unassembled WGS sequence"/>
</dbReference>
<dbReference type="InterPro" id="IPR018629">
    <property type="entry name" value="XK-rel"/>
</dbReference>
<feature type="compositionally biased region" description="Low complexity" evidence="8">
    <location>
        <begin position="439"/>
        <end position="457"/>
    </location>
</feature>
<evidence type="ECO:0000313" key="9">
    <source>
        <dbReference type="EMBL" id="CBY37582.1"/>
    </source>
</evidence>
<evidence type="ECO:0000256" key="6">
    <source>
        <dbReference type="ARBA" id="ARBA00023136"/>
    </source>
</evidence>
<organism evidence="9">
    <name type="scientific">Oikopleura dioica</name>
    <name type="common">Tunicate</name>
    <dbReference type="NCBI Taxonomy" id="34765"/>
    <lineage>
        <taxon>Eukaryota</taxon>
        <taxon>Metazoa</taxon>
        <taxon>Chordata</taxon>
        <taxon>Tunicata</taxon>
        <taxon>Appendicularia</taxon>
        <taxon>Copelata</taxon>
        <taxon>Oikopleuridae</taxon>
        <taxon>Oikopleura</taxon>
    </lineage>
</organism>
<feature type="transmembrane region" description="Helical" evidence="7">
    <location>
        <begin position="192"/>
        <end position="213"/>
    </location>
</feature>
<accession>E4YQ36</accession>
<feature type="transmembrane region" description="Helical" evidence="7">
    <location>
        <begin position="21"/>
        <end position="39"/>
    </location>
</feature>
<feature type="transmembrane region" description="Helical" evidence="7">
    <location>
        <begin position="45"/>
        <end position="70"/>
    </location>
</feature>
<evidence type="ECO:0000256" key="5">
    <source>
        <dbReference type="ARBA" id="ARBA00022989"/>
    </source>
</evidence>
<keyword evidence="5 7" id="KW-1133">Transmembrane helix</keyword>
<dbReference type="Pfam" id="PF09815">
    <property type="entry name" value="XK-related"/>
    <property type="match status" value="1"/>
</dbReference>
<feature type="transmembrane region" description="Helical" evidence="7">
    <location>
        <begin position="150"/>
        <end position="172"/>
    </location>
</feature>
<dbReference type="AlphaFoldDB" id="E4YQ36"/>
<dbReference type="PANTHER" id="PTHR16024">
    <property type="entry name" value="XK-RELATED PROTEIN"/>
    <property type="match status" value="1"/>
</dbReference>
<feature type="transmembrane region" description="Helical" evidence="7">
    <location>
        <begin position="77"/>
        <end position="95"/>
    </location>
</feature>
<feature type="transmembrane region" description="Helical" evidence="7">
    <location>
        <begin position="312"/>
        <end position="334"/>
    </location>
</feature>
<protein>
    <recommendedName>
        <fullName evidence="7">XK-related protein</fullName>
    </recommendedName>
</protein>
<keyword evidence="6 7" id="KW-0472">Membrane</keyword>
<sequence length="457" mass="52760">MGRQTVFKDNPCEAFGQFFSALSYIGDISTDIVVAYFYFTNDHLWWGFITLLLVLLPGWIVAFFSIYWLIEDKRKPTPLIIFLHIICCGPLWRYYQAFNALRYQRPTFTGTFSEALSDVSMLRLIEGILESAPQLMLQMYIIITNAASNTFWAALISATFSMISISWGMASYARALRKASPETSGQMTRKAVFFYFLWRFFEFTSRILTLVLFAYAYKLLVLIPICTHWIFMIGWQIYLGANFHDTQSSCVEGFFQMVMAFLQVFLFFHLCEGPSRENMCKYYILVLIENAIMICMWYPKADATRGKGFNELLITIIAASFILALLFCVFYYVVWHPKAKIKKMSSKTKLKPKGETISMIQLDGNHQNSETEYPTLRRSMQTKFGLCTLEKDPRLRQKPTSKNLPTLSIVRESENRSSIISSAASTKSSTGWNRPSKQSLKSYNSKSKTKYNTMTRD</sequence>
<dbReference type="EMBL" id="FN655011">
    <property type="protein sequence ID" value="CBY37582.1"/>
    <property type="molecule type" value="Genomic_DNA"/>
</dbReference>
<feature type="compositionally biased region" description="Low complexity" evidence="8">
    <location>
        <begin position="420"/>
        <end position="430"/>
    </location>
</feature>